<dbReference type="EMBL" id="UINC01107377">
    <property type="protein sequence ID" value="SVC72703.1"/>
    <property type="molecule type" value="Genomic_DNA"/>
</dbReference>
<feature type="non-terminal residue" evidence="2">
    <location>
        <position position="1"/>
    </location>
</feature>
<evidence type="ECO:0000313" key="2">
    <source>
        <dbReference type="EMBL" id="SVC72703.1"/>
    </source>
</evidence>
<protein>
    <recommendedName>
        <fullName evidence="3">Porin domain-containing protein</fullName>
    </recommendedName>
</protein>
<evidence type="ECO:0000256" key="1">
    <source>
        <dbReference type="SAM" id="MobiDB-lite"/>
    </source>
</evidence>
<organism evidence="2">
    <name type="scientific">marine metagenome</name>
    <dbReference type="NCBI Taxonomy" id="408172"/>
    <lineage>
        <taxon>unclassified sequences</taxon>
        <taxon>metagenomes</taxon>
        <taxon>ecological metagenomes</taxon>
    </lineage>
</organism>
<sequence>VHNNKADNVGNTASNESEHTEVGVTFAF</sequence>
<name>A0A382PH32_9ZZZZ</name>
<accession>A0A382PH32</accession>
<reference evidence="2" key="1">
    <citation type="submission" date="2018-05" db="EMBL/GenBank/DDBJ databases">
        <authorList>
            <person name="Lanie J.A."/>
            <person name="Ng W.-L."/>
            <person name="Kazmierczak K.M."/>
            <person name="Andrzejewski T.M."/>
            <person name="Davidsen T.M."/>
            <person name="Wayne K.J."/>
            <person name="Tettelin H."/>
            <person name="Glass J.I."/>
            <person name="Rusch D."/>
            <person name="Podicherti R."/>
            <person name="Tsui H.-C.T."/>
            <person name="Winkler M.E."/>
        </authorList>
    </citation>
    <scope>NUCLEOTIDE SEQUENCE</scope>
</reference>
<dbReference type="AlphaFoldDB" id="A0A382PH32"/>
<proteinExistence type="predicted"/>
<feature type="region of interest" description="Disordered" evidence="1">
    <location>
        <begin position="1"/>
        <end position="28"/>
    </location>
</feature>
<evidence type="ECO:0008006" key="3">
    <source>
        <dbReference type="Google" id="ProtNLM"/>
    </source>
</evidence>
<gene>
    <name evidence="2" type="ORF">METZ01_LOCUS325557</name>
</gene>